<evidence type="ECO:0000256" key="1">
    <source>
        <dbReference type="SAM" id="MobiDB-lite"/>
    </source>
</evidence>
<sequence>MSGKSKALAKNTTRRGGDFLPRPERPRPCFCSRTRTTFAPEIKQKHTGSLIKIKREAIGVIMDKKPLGRKADSLGMNSKRWARKF</sequence>
<accession>A0A085ZJ71</accession>
<protein>
    <submittedName>
        <fullName evidence="2">Uncharacterized protein</fullName>
    </submittedName>
</protein>
<dbReference type="Proteomes" id="UP000028715">
    <property type="component" value="Unassembled WGS sequence"/>
</dbReference>
<comment type="caution">
    <text evidence="2">The sequence shown here is derived from an EMBL/GenBank/DDBJ whole genome shotgun (WGS) entry which is preliminary data.</text>
</comment>
<dbReference type="AlphaFoldDB" id="A0A085ZJ71"/>
<organism evidence="2 3">
    <name type="scientific">Flavobacterium reichenbachii</name>
    <dbReference type="NCBI Taxonomy" id="362418"/>
    <lineage>
        <taxon>Bacteria</taxon>
        <taxon>Pseudomonadati</taxon>
        <taxon>Bacteroidota</taxon>
        <taxon>Flavobacteriia</taxon>
        <taxon>Flavobacteriales</taxon>
        <taxon>Flavobacteriaceae</taxon>
        <taxon>Flavobacterium</taxon>
    </lineage>
</organism>
<feature type="region of interest" description="Disordered" evidence="1">
    <location>
        <begin position="1"/>
        <end position="31"/>
    </location>
</feature>
<feature type="compositionally biased region" description="Basic and acidic residues" evidence="1">
    <location>
        <begin position="15"/>
        <end position="27"/>
    </location>
</feature>
<proteinExistence type="predicted"/>
<dbReference type="EMBL" id="JPRL01000001">
    <property type="protein sequence ID" value="KFF04485.1"/>
    <property type="molecule type" value="Genomic_DNA"/>
</dbReference>
<reference evidence="2 3" key="1">
    <citation type="submission" date="2014-07" db="EMBL/GenBank/DDBJ databases">
        <title>Genome of Flavobacterium reichenbachii LMG 25512.</title>
        <authorList>
            <person name="Stropko S.J."/>
            <person name="Pipes S.E."/>
            <person name="Newman J.D."/>
        </authorList>
    </citation>
    <scope>NUCLEOTIDE SEQUENCE [LARGE SCALE GENOMIC DNA]</scope>
    <source>
        <strain evidence="2 3">LMG 25512</strain>
    </source>
</reference>
<keyword evidence="3" id="KW-1185">Reference proteome</keyword>
<dbReference type="STRING" id="362418.IW19_02595"/>
<evidence type="ECO:0000313" key="3">
    <source>
        <dbReference type="Proteomes" id="UP000028715"/>
    </source>
</evidence>
<evidence type="ECO:0000313" key="2">
    <source>
        <dbReference type="EMBL" id="KFF04485.1"/>
    </source>
</evidence>
<name>A0A085ZJ71_9FLAO</name>
<gene>
    <name evidence="2" type="ORF">IW19_02595</name>
</gene>